<dbReference type="Gene3D" id="3.30.2020.10">
    <property type="entry name" value="NE0471-like N-terminal domain"/>
    <property type="match status" value="1"/>
</dbReference>
<reference evidence="1 2" key="1">
    <citation type="journal article" date="2018" name="Aquat. Microb. Ecol.">
        <title>Gammaproteobacterial methanotrophs dominate.</title>
        <authorList>
            <person name="Rissanen A.J."/>
            <person name="Saarenheimo J."/>
            <person name="Tiirola M."/>
            <person name="Peura S."/>
            <person name="Aalto S.L."/>
            <person name="Karvinen A."/>
            <person name="Nykanen H."/>
        </authorList>
    </citation>
    <scope>NUCLEOTIDE SEQUENCE [LARGE SCALE GENOMIC DNA]</scope>
    <source>
        <strain evidence="1">AMbin10</strain>
    </source>
</reference>
<dbReference type="AlphaFoldDB" id="A0A2W4T0P5"/>
<comment type="caution">
    <text evidence="1">The sequence shown here is derived from an EMBL/GenBank/DDBJ whole genome shotgun (WGS) entry which is preliminary data.</text>
</comment>
<dbReference type="InterPro" id="IPR018841">
    <property type="entry name" value="DUF2442"/>
</dbReference>
<name>A0A2W4T0P5_9GAMM</name>
<proteinExistence type="predicted"/>
<dbReference type="Pfam" id="PF10387">
    <property type="entry name" value="DUF2442"/>
    <property type="match status" value="1"/>
</dbReference>
<organism evidence="1 2">
    <name type="scientific">Candidatus Methylumidiphilus alinenensis</name>
    <dbReference type="NCBI Taxonomy" id="2202197"/>
    <lineage>
        <taxon>Bacteria</taxon>
        <taxon>Pseudomonadati</taxon>
        <taxon>Pseudomonadota</taxon>
        <taxon>Gammaproteobacteria</taxon>
        <taxon>Methylococcales</taxon>
        <taxon>Candidatus Methylumidiphilus</taxon>
    </lineage>
</organism>
<dbReference type="SUPFAM" id="SSF143880">
    <property type="entry name" value="NE0471 N-terminal domain-like"/>
    <property type="match status" value="1"/>
</dbReference>
<accession>A0A2W4T0P5</accession>
<gene>
    <name evidence="1" type="ORF">DM484_09180</name>
</gene>
<evidence type="ECO:0000313" key="2">
    <source>
        <dbReference type="Proteomes" id="UP000249396"/>
    </source>
</evidence>
<evidence type="ECO:0000313" key="1">
    <source>
        <dbReference type="EMBL" id="PZN80970.1"/>
    </source>
</evidence>
<dbReference type="EMBL" id="QJPH01000276">
    <property type="protein sequence ID" value="PZN80970.1"/>
    <property type="molecule type" value="Genomic_DNA"/>
</dbReference>
<dbReference type="InterPro" id="IPR036782">
    <property type="entry name" value="NE0471-like_N"/>
</dbReference>
<sequence>MFIHVTEAKYLKDYEVEVVFNDGKTGVADLAPALHGPVFEPLKDNAVFAKLQVDKELETIVWPNGADLAPEYIYFLAFKNNPEMQGQFVRWGFIGP</sequence>
<protein>
    <submittedName>
        <fullName evidence="1">DUF2442 domain-containing protein</fullName>
    </submittedName>
</protein>
<dbReference type="Proteomes" id="UP000249396">
    <property type="component" value="Unassembled WGS sequence"/>
</dbReference>